<dbReference type="AlphaFoldDB" id="A0A1I7US48"/>
<feature type="compositionally biased region" description="Acidic residues" evidence="1">
    <location>
        <begin position="63"/>
        <end position="86"/>
    </location>
</feature>
<feature type="compositionally biased region" description="Acidic residues" evidence="1">
    <location>
        <begin position="31"/>
        <end position="44"/>
    </location>
</feature>
<evidence type="ECO:0000313" key="2">
    <source>
        <dbReference type="Proteomes" id="UP000095282"/>
    </source>
</evidence>
<feature type="compositionally biased region" description="Basic and acidic residues" evidence="1">
    <location>
        <begin position="87"/>
        <end position="98"/>
    </location>
</feature>
<name>A0A1I7US48_9PELO</name>
<feature type="region of interest" description="Disordered" evidence="1">
    <location>
        <begin position="60"/>
        <end position="98"/>
    </location>
</feature>
<reference evidence="3" key="1">
    <citation type="submission" date="2016-11" db="UniProtKB">
        <authorList>
            <consortium name="WormBaseParasite"/>
        </authorList>
    </citation>
    <scope>IDENTIFICATION</scope>
</reference>
<feature type="compositionally biased region" description="Basic and acidic residues" evidence="1">
    <location>
        <begin position="12"/>
        <end position="27"/>
    </location>
</feature>
<protein>
    <submittedName>
        <fullName evidence="3">FTH domain-containing protein</fullName>
    </submittedName>
</protein>
<dbReference type="eggNOG" id="ENOG502TFFS">
    <property type="taxonomic scope" value="Eukaryota"/>
</dbReference>
<evidence type="ECO:0000256" key="1">
    <source>
        <dbReference type="SAM" id="MobiDB-lite"/>
    </source>
</evidence>
<dbReference type="WBParaSite" id="Csp11.Scaffold630.g18794.t2">
    <property type="protein sequence ID" value="Csp11.Scaffold630.g18794.t2"/>
    <property type="gene ID" value="Csp11.Scaffold630.g18794"/>
</dbReference>
<evidence type="ECO:0000313" key="3">
    <source>
        <dbReference type="WBParaSite" id="Csp11.Scaffold630.g18794.t2"/>
    </source>
</evidence>
<accession>A0A1I7US48</accession>
<sequence length="438" mass="50437">MEASKKFELAAKVEDKVENKAEEEKPVVEVVSDEEKEDLEEDLETEPKLGGVIIVIEKTDSYEGADYDSGNEYESASEGEAADEGQPDDKENESDHSDEHAELVHWRVNFRSRNHVPSDQIAVDSVTPPGETSSDPFSGFNVTPEGEILASNFQFRHELKDSTYKNKYVLVLDSYKMRFSERDDSVLIRSDTDATVHMGISNNTLVRRNMAMEELRKLLSMNIRVWKSLFTSNRSEQMGEMDLVKFENSITAENLTINMDSYQNVVQIIKLHKPELTKFTLICCDQFAGILELEQIRKCPNLKLDGSSHITNEQILSVTATNFEITSEKFTGQGINEFLKARLATDIPAGFYARLQCRRLWEKDDVLRGLQYTRYENDRDFIKKNGPLPFNVHEYYLVYFQTNKPDERLSVLVNNWYFECFIESKKPNPICHELKEID</sequence>
<proteinExistence type="predicted"/>
<dbReference type="Proteomes" id="UP000095282">
    <property type="component" value="Unplaced"/>
</dbReference>
<keyword evidence="2" id="KW-1185">Reference proteome</keyword>
<feature type="region of interest" description="Disordered" evidence="1">
    <location>
        <begin position="12"/>
        <end position="45"/>
    </location>
</feature>
<organism evidence="2 3">
    <name type="scientific">Caenorhabditis tropicalis</name>
    <dbReference type="NCBI Taxonomy" id="1561998"/>
    <lineage>
        <taxon>Eukaryota</taxon>
        <taxon>Metazoa</taxon>
        <taxon>Ecdysozoa</taxon>
        <taxon>Nematoda</taxon>
        <taxon>Chromadorea</taxon>
        <taxon>Rhabditida</taxon>
        <taxon>Rhabditina</taxon>
        <taxon>Rhabditomorpha</taxon>
        <taxon>Rhabditoidea</taxon>
        <taxon>Rhabditidae</taxon>
        <taxon>Peloderinae</taxon>
        <taxon>Caenorhabditis</taxon>
    </lineage>
</organism>